<dbReference type="SMART" id="SM00345">
    <property type="entry name" value="HTH_GNTR"/>
    <property type="match status" value="1"/>
</dbReference>
<gene>
    <name evidence="5" type="ORF">KE274_01170</name>
</gene>
<dbReference type="Gene3D" id="1.20.120.530">
    <property type="entry name" value="GntR ligand-binding domain-like"/>
    <property type="match status" value="1"/>
</dbReference>
<dbReference type="SMART" id="SM00895">
    <property type="entry name" value="FCD"/>
    <property type="match status" value="1"/>
</dbReference>
<organism evidence="5 6">
    <name type="scientific">Microbacterium paraoxydans</name>
    <dbReference type="NCBI Taxonomy" id="199592"/>
    <lineage>
        <taxon>Bacteria</taxon>
        <taxon>Bacillati</taxon>
        <taxon>Actinomycetota</taxon>
        <taxon>Actinomycetes</taxon>
        <taxon>Micrococcales</taxon>
        <taxon>Microbacteriaceae</taxon>
        <taxon>Microbacterium</taxon>
    </lineage>
</organism>
<evidence type="ECO:0000259" key="4">
    <source>
        <dbReference type="PROSITE" id="PS50949"/>
    </source>
</evidence>
<keyword evidence="3" id="KW-0804">Transcription</keyword>
<dbReference type="Gene3D" id="1.10.10.10">
    <property type="entry name" value="Winged helix-like DNA-binding domain superfamily/Winged helix DNA-binding domain"/>
    <property type="match status" value="1"/>
</dbReference>
<dbReference type="SUPFAM" id="SSF46785">
    <property type="entry name" value="Winged helix' DNA-binding domain"/>
    <property type="match status" value="1"/>
</dbReference>
<dbReference type="SUPFAM" id="SSF48008">
    <property type="entry name" value="GntR ligand-binding domain-like"/>
    <property type="match status" value="1"/>
</dbReference>
<dbReference type="Pfam" id="PF00392">
    <property type="entry name" value="GntR"/>
    <property type="match status" value="1"/>
</dbReference>
<dbReference type="EMBL" id="JAGTUK010000001">
    <property type="protein sequence ID" value="MBS0022711.1"/>
    <property type="molecule type" value="Genomic_DNA"/>
</dbReference>
<dbReference type="RefSeq" id="WP_211540173.1">
    <property type="nucleotide sequence ID" value="NZ_JAGTUK010000001.1"/>
</dbReference>
<accession>A0ABS5IIC6</accession>
<dbReference type="CDD" id="cd07377">
    <property type="entry name" value="WHTH_GntR"/>
    <property type="match status" value="1"/>
</dbReference>
<reference evidence="5 6" key="1">
    <citation type="submission" date="2021-04" db="EMBL/GenBank/DDBJ databases">
        <title>Whole genome analysis of root endophytic bacterium Microbacterium paraoxydans ku-mp colonizing RP-bio226 rice variety.</title>
        <authorList>
            <person name="Ulaganathan K."/>
            <person name="Latha B."/>
        </authorList>
    </citation>
    <scope>NUCLEOTIDE SEQUENCE [LARGE SCALE GENOMIC DNA]</scope>
    <source>
        <strain evidence="6">ku-mp</strain>
    </source>
</reference>
<sequence>MRSVSDQNIAEQVADELRAAIHSGELAPGERLVERKLAERLGVSHIPVREALTRLAEERLITREPRRGARVAQLTAQDLEEISSLRIVLEQFMAIRVQERWNDESAERLGAIIQAMSDAAPGDIAEVLRQDRLFHETLADLAEHRFLDELSAQLRGRIAGFIQAANAALDPAEQEEHVRSHQQIIDAVASGDPDRARAVIAEHVTRAVQRITPTVQAEVEAEAEAE</sequence>
<keyword evidence="1" id="KW-0805">Transcription regulation</keyword>
<dbReference type="InterPro" id="IPR036388">
    <property type="entry name" value="WH-like_DNA-bd_sf"/>
</dbReference>
<dbReference type="Pfam" id="PF07729">
    <property type="entry name" value="FCD"/>
    <property type="match status" value="1"/>
</dbReference>
<protein>
    <submittedName>
        <fullName evidence="5">GntR family transcriptional regulator</fullName>
    </submittedName>
</protein>
<dbReference type="PROSITE" id="PS50949">
    <property type="entry name" value="HTH_GNTR"/>
    <property type="match status" value="1"/>
</dbReference>
<dbReference type="Proteomes" id="UP000678243">
    <property type="component" value="Unassembled WGS sequence"/>
</dbReference>
<dbReference type="InterPro" id="IPR036390">
    <property type="entry name" value="WH_DNA-bd_sf"/>
</dbReference>
<dbReference type="InterPro" id="IPR000524">
    <property type="entry name" value="Tscrpt_reg_HTH_GntR"/>
</dbReference>
<proteinExistence type="predicted"/>
<evidence type="ECO:0000256" key="1">
    <source>
        <dbReference type="ARBA" id="ARBA00023015"/>
    </source>
</evidence>
<evidence type="ECO:0000313" key="6">
    <source>
        <dbReference type="Proteomes" id="UP000678243"/>
    </source>
</evidence>
<keyword evidence="6" id="KW-1185">Reference proteome</keyword>
<keyword evidence="2" id="KW-0238">DNA-binding</keyword>
<evidence type="ECO:0000256" key="3">
    <source>
        <dbReference type="ARBA" id="ARBA00023163"/>
    </source>
</evidence>
<feature type="domain" description="HTH gntR-type" evidence="4">
    <location>
        <begin position="7"/>
        <end position="74"/>
    </location>
</feature>
<dbReference type="InterPro" id="IPR011711">
    <property type="entry name" value="GntR_C"/>
</dbReference>
<dbReference type="InterPro" id="IPR008920">
    <property type="entry name" value="TF_FadR/GntR_C"/>
</dbReference>
<dbReference type="PANTHER" id="PTHR43537">
    <property type="entry name" value="TRANSCRIPTIONAL REGULATOR, GNTR FAMILY"/>
    <property type="match status" value="1"/>
</dbReference>
<name>A0ABS5IIC6_9MICO</name>
<comment type="caution">
    <text evidence="5">The sequence shown here is derived from an EMBL/GenBank/DDBJ whole genome shotgun (WGS) entry which is preliminary data.</text>
</comment>
<evidence type="ECO:0000313" key="5">
    <source>
        <dbReference type="EMBL" id="MBS0022711.1"/>
    </source>
</evidence>
<evidence type="ECO:0000256" key="2">
    <source>
        <dbReference type="ARBA" id="ARBA00023125"/>
    </source>
</evidence>
<dbReference type="PANTHER" id="PTHR43537:SF24">
    <property type="entry name" value="GLUCONATE OPERON TRANSCRIPTIONAL REPRESSOR"/>
    <property type="match status" value="1"/>
</dbReference>